<reference evidence="1" key="1">
    <citation type="journal article" date="2014" name="Front. Microbiol.">
        <title>High frequency of phylogenetically diverse reductive dehalogenase-homologous genes in deep subseafloor sedimentary metagenomes.</title>
        <authorList>
            <person name="Kawai M."/>
            <person name="Futagami T."/>
            <person name="Toyoda A."/>
            <person name="Takaki Y."/>
            <person name="Nishi S."/>
            <person name="Hori S."/>
            <person name="Arai W."/>
            <person name="Tsubouchi T."/>
            <person name="Morono Y."/>
            <person name="Uchiyama I."/>
            <person name="Ito T."/>
            <person name="Fujiyama A."/>
            <person name="Inagaki F."/>
            <person name="Takami H."/>
        </authorList>
    </citation>
    <scope>NUCLEOTIDE SEQUENCE</scope>
    <source>
        <strain evidence="1">Expedition CK06-06</strain>
    </source>
</reference>
<accession>X1AIW4</accession>
<name>X1AIW4_9ZZZZ</name>
<sequence length="205" mass="23677">GMPLGNGDFKVILLEDLGILKTYQQIIHIWKGDLEKFKEKLGVQILNAKKLTIAPQKPFELIIKNTQKPLAVRAQRAISFRVATETDKLSVKLYIEQPILKNSFESFYESVIGLIHLTKMEKYNNKKDILAFKEIIEKFRDSTGKLIKTLKVVLEQSKSFLGISRNLNKSQYKYEKVTNILIDNISLGKLICDKIIELLNEKYYL</sequence>
<organism evidence="1">
    <name type="scientific">marine sediment metagenome</name>
    <dbReference type="NCBI Taxonomy" id="412755"/>
    <lineage>
        <taxon>unclassified sequences</taxon>
        <taxon>metagenomes</taxon>
        <taxon>ecological metagenomes</taxon>
    </lineage>
</organism>
<dbReference type="EMBL" id="BART01019113">
    <property type="protein sequence ID" value="GAG82079.1"/>
    <property type="molecule type" value="Genomic_DNA"/>
</dbReference>
<evidence type="ECO:0000313" key="1">
    <source>
        <dbReference type="EMBL" id="GAG82079.1"/>
    </source>
</evidence>
<dbReference type="AlphaFoldDB" id="X1AIW4"/>
<comment type="caution">
    <text evidence="1">The sequence shown here is derived from an EMBL/GenBank/DDBJ whole genome shotgun (WGS) entry which is preliminary data.</text>
</comment>
<feature type="non-terminal residue" evidence="1">
    <location>
        <position position="1"/>
    </location>
</feature>
<proteinExistence type="predicted"/>
<gene>
    <name evidence="1" type="ORF">S01H4_35870</name>
</gene>
<protein>
    <submittedName>
        <fullName evidence="1">Uncharacterized protein</fullName>
    </submittedName>
</protein>